<keyword evidence="2" id="KW-1185">Reference proteome</keyword>
<protein>
    <submittedName>
        <fullName evidence="1">Uncharacterized protein</fullName>
    </submittedName>
</protein>
<dbReference type="PROSITE" id="PS51257">
    <property type="entry name" value="PROKAR_LIPOPROTEIN"/>
    <property type="match status" value="1"/>
</dbReference>
<dbReference type="GeneID" id="64623837"/>
<evidence type="ECO:0000313" key="1">
    <source>
        <dbReference type="EMBL" id="KAG1826705.1"/>
    </source>
</evidence>
<dbReference type="AlphaFoldDB" id="A0A9P7EP28"/>
<name>A0A9P7EP28_9AGAM</name>
<dbReference type="EMBL" id="JABBWG010000001">
    <property type="protein sequence ID" value="KAG1826705.1"/>
    <property type="molecule type" value="Genomic_DNA"/>
</dbReference>
<accession>A0A9P7EP28</accession>
<organism evidence="1 2">
    <name type="scientific">Suillus subaureus</name>
    <dbReference type="NCBI Taxonomy" id="48587"/>
    <lineage>
        <taxon>Eukaryota</taxon>
        <taxon>Fungi</taxon>
        <taxon>Dikarya</taxon>
        <taxon>Basidiomycota</taxon>
        <taxon>Agaricomycotina</taxon>
        <taxon>Agaricomycetes</taxon>
        <taxon>Agaricomycetidae</taxon>
        <taxon>Boletales</taxon>
        <taxon>Suillineae</taxon>
        <taxon>Suillaceae</taxon>
        <taxon>Suillus</taxon>
    </lineage>
</organism>
<comment type="caution">
    <text evidence="1">The sequence shown here is derived from an EMBL/GenBank/DDBJ whole genome shotgun (WGS) entry which is preliminary data.</text>
</comment>
<dbReference type="RefSeq" id="XP_041199552.1">
    <property type="nucleotide sequence ID" value="XM_041329820.1"/>
</dbReference>
<dbReference type="OrthoDB" id="2436145at2759"/>
<reference evidence="1" key="1">
    <citation type="journal article" date="2020" name="New Phytol.">
        <title>Comparative genomics reveals dynamic genome evolution in host specialist ectomycorrhizal fungi.</title>
        <authorList>
            <person name="Lofgren L.A."/>
            <person name="Nguyen N.H."/>
            <person name="Vilgalys R."/>
            <person name="Ruytinx J."/>
            <person name="Liao H.L."/>
            <person name="Branco S."/>
            <person name="Kuo A."/>
            <person name="LaButti K."/>
            <person name="Lipzen A."/>
            <person name="Andreopoulos W."/>
            <person name="Pangilinan J."/>
            <person name="Riley R."/>
            <person name="Hundley H."/>
            <person name="Na H."/>
            <person name="Barry K."/>
            <person name="Grigoriev I.V."/>
            <person name="Stajich J.E."/>
            <person name="Kennedy P.G."/>
        </authorList>
    </citation>
    <scope>NUCLEOTIDE SEQUENCE</scope>
    <source>
        <strain evidence="1">MN1</strain>
    </source>
</reference>
<gene>
    <name evidence="1" type="ORF">BJ212DRAFT_1256923</name>
</gene>
<proteinExistence type="predicted"/>
<evidence type="ECO:0000313" key="2">
    <source>
        <dbReference type="Proteomes" id="UP000807769"/>
    </source>
</evidence>
<dbReference type="Proteomes" id="UP000807769">
    <property type="component" value="Unassembled WGS sequence"/>
</dbReference>
<sequence>MVKKDVENTDKQDDGAAIQWFHSNALQACLIDVGQSIQKPYHLAFAIGKLFYAYFKHDLSHAEQVHAAMQANFFLQLWHSHITDKNRHPIHGHFFLHHCSCISSQNFKSLNSCCDALIKLTLVYQEYYPTVPFLPWQHGSLPLEKIFGITCEFLTNFSYVELLGILHHIEQQQEVLLQLALSYPICQT</sequence>